<dbReference type="OrthoDB" id="1045822at2759"/>
<dbReference type="InterPro" id="IPR006461">
    <property type="entry name" value="PLAC_motif_containing"/>
</dbReference>
<name>A0A813P6U6_9BILA</name>
<comment type="similarity">
    <text evidence="1">Belongs to the cornifelin family.</text>
</comment>
<dbReference type="EMBL" id="CAJNON010000005">
    <property type="protein sequence ID" value="CAF0749854.1"/>
    <property type="molecule type" value="Genomic_DNA"/>
</dbReference>
<evidence type="ECO:0000313" key="3">
    <source>
        <dbReference type="Proteomes" id="UP000663891"/>
    </source>
</evidence>
<evidence type="ECO:0000313" key="2">
    <source>
        <dbReference type="EMBL" id="CAF0749854.1"/>
    </source>
</evidence>
<accession>A0A813P6U6</accession>
<dbReference type="AlphaFoldDB" id="A0A813P6U6"/>
<gene>
    <name evidence="2" type="ORF">VCS650_LOCUS1175</name>
</gene>
<dbReference type="PANTHER" id="PTHR15907">
    <property type="entry name" value="DUF614 FAMILY PROTEIN-RELATED"/>
    <property type="match status" value="1"/>
</dbReference>
<dbReference type="NCBIfam" id="TIGR01571">
    <property type="entry name" value="A_thal_Cys_rich"/>
    <property type="match status" value="1"/>
</dbReference>
<evidence type="ECO:0000256" key="1">
    <source>
        <dbReference type="ARBA" id="ARBA00009024"/>
    </source>
</evidence>
<reference evidence="2" key="1">
    <citation type="submission" date="2021-02" db="EMBL/GenBank/DDBJ databases">
        <authorList>
            <person name="Nowell W R."/>
        </authorList>
    </citation>
    <scope>NUCLEOTIDE SEQUENCE</scope>
</reference>
<sequence length="117" mass="13373">MNYGYGVPPPPKKLREKIWSFEGEWQRDICGCFHNLSGCLCAYFCCPCFCYSVFNRAGEWLCAPFMCCWPDSLLALRTKMRTGFRLQGSVFKDCMAATCCPCCLLVQIDSELEYQGL</sequence>
<dbReference type="Pfam" id="PF04749">
    <property type="entry name" value="PLAC8"/>
    <property type="match status" value="1"/>
</dbReference>
<protein>
    <submittedName>
        <fullName evidence="2">Uncharacterized protein</fullName>
    </submittedName>
</protein>
<comment type="caution">
    <text evidence="2">The sequence shown here is derived from an EMBL/GenBank/DDBJ whole genome shotgun (WGS) entry which is preliminary data.</text>
</comment>
<organism evidence="2 3">
    <name type="scientific">Adineta steineri</name>
    <dbReference type="NCBI Taxonomy" id="433720"/>
    <lineage>
        <taxon>Eukaryota</taxon>
        <taxon>Metazoa</taxon>
        <taxon>Spiralia</taxon>
        <taxon>Gnathifera</taxon>
        <taxon>Rotifera</taxon>
        <taxon>Eurotatoria</taxon>
        <taxon>Bdelloidea</taxon>
        <taxon>Adinetida</taxon>
        <taxon>Adinetidae</taxon>
        <taxon>Adineta</taxon>
    </lineage>
</organism>
<dbReference type="Proteomes" id="UP000663891">
    <property type="component" value="Unassembled WGS sequence"/>
</dbReference>
<proteinExistence type="inferred from homology"/>